<evidence type="ECO:0000256" key="3">
    <source>
        <dbReference type="ARBA" id="ARBA00022670"/>
    </source>
</evidence>
<evidence type="ECO:0000256" key="7">
    <source>
        <dbReference type="ARBA" id="ARBA00022833"/>
    </source>
</evidence>
<keyword evidence="5 9" id="KW-0732">Signal</keyword>
<dbReference type="Gene3D" id="3.40.630.10">
    <property type="entry name" value="Zn peptidases"/>
    <property type="match status" value="1"/>
</dbReference>
<dbReference type="SUPFAM" id="SSF53187">
    <property type="entry name" value="Zn-dependent exopeptidases"/>
    <property type="match status" value="1"/>
</dbReference>
<keyword evidence="4" id="KW-0479">Metal-binding</keyword>
<evidence type="ECO:0000256" key="9">
    <source>
        <dbReference type="SAM" id="SignalP"/>
    </source>
</evidence>
<dbReference type="Proteomes" id="UP001296706">
    <property type="component" value="Unassembled WGS sequence"/>
</dbReference>
<sequence length="521" mass="52307">MTAATRPRRSRVVAASTAGLVALVGSVLTAGPASAAPAGCDNRTNDSVEKLLECVTVEGVRAHLQAFQDIADAHDGTRASGTDGYDASVQYVADQAREAGLTVTTQDFEFPFFQLNSAAFAQTAPAEATYAVGTDFAPMTFSGSGDVTGTVVPVDLLLPSVGGSTSGCEAADFAGFPAGGIALLQRGTCDFGVKATNAAAAGAAGAVIMNEGNAPDRTELLEGTLGAPLAIPVVGTTFALGESLQNATVSLQVDAISENRTTTNVFAETAKGGGDTVLMVGAHLDSVPEGPGINDNGSGSASILEVATLMGKAKPTATVRFAWWGAEELGLLGSEHYVASLPEPERARIAGYLNFDMVGSPNFVRFVYDGDNSDAVGAGPGPAGSAAIEDVFEKFFADRGLASEGTDFDGRSDYGPFIAAGIPAGGLFTGAEGVKTPEQAATYGGTAGAAYDPCYHQACDTIANINDTALEEHADAIAYSTFTLASDPALITGAAPAAPSGPTGATAGGGGLAHDHGGLSS</sequence>
<evidence type="ECO:0000313" key="12">
    <source>
        <dbReference type="EMBL" id="NMH77604.1"/>
    </source>
</evidence>
<dbReference type="CDD" id="cd03876">
    <property type="entry name" value="M28_SGAP_like"/>
    <property type="match status" value="1"/>
</dbReference>
<comment type="caution">
    <text evidence="12">The sequence shown here is derived from an EMBL/GenBank/DDBJ whole genome shotgun (WGS) entry which is preliminary data.</text>
</comment>
<feature type="chain" id="PRO_5045657618" evidence="9">
    <location>
        <begin position="36"/>
        <end position="521"/>
    </location>
</feature>
<dbReference type="EMBL" id="JAAXKY010000027">
    <property type="protein sequence ID" value="NMH77604.1"/>
    <property type="molecule type" value="Genomic_DNA"/>
</dbReference>
<dbReference type="Pfam" id="PF04389">
    <property type="entry name" value="Peptidase_M28"/>
    <property type="match status" value="1"/>
</dbReference>
<evidence type="ECO:0000313" key="13">
    <source>
        <dbReference type="Proteomes" id="UP001296706"/>
    </source>
</evidence>
<keyword evidence="3" id="KW-0645">Protease</keyword>
<dbReference type="InterPro" id="IPR003137">
    <property type="entry name" value="PA_domain"/>
</dbReference>
<feature type="signal peptide" evidence="9">
    <location>
        <begin position="1"/>
        <end position="35"/>
    </location>
</feature>
<dbReference type="InterPro" id="IPR045175">
    <property type="entry name" value="M28_fam"/>
</dbReference>
<name>A0ABX1RCH2_9PSEU</name>
<dbReference type="RefSeq" id="WP_169395684.1">
    <property type="nucleotide sequence ID" value="NZ_BAAAJH010000004.1"/>
</dbReference>
<dbReference type="SUPFAM" id="SSF52025">
    <property type="entry name" value="PA domain"/>
    <property type="match status" value="1"/>
</dbReference>
<dbReference type="InterPro" id="IPR046450">
    <property type="entry name" value="PA_dom_sf"/>
</dbReference>
<keyword evidence="2" id="KW-0031">Aminopeptidase</keyword>
<dbReference type="PANTHER" id="PTHR12147:SF26">
    <property type="entry name" value="PEPTIDASE M28 DOMAIN-CONTAINING PROTEIN"/>
    <property type="match status" value="1"/>
</dbReference>
<keyword evidence="13" id="KW-1185">Reference proteome</keyword>
<dbReference type="PANTHER" id="PTHR12147">
    <property type="entry name" value="METALLOPEPTIDASE M28 FAMILY MEMBER"/>
    <property type="match status" value="1"/>
</dbReference>
<comment type="similarity">
    <text evidence="1">Belongs to the peptidase M28 family. M28A subfamily.</text>
</comment>
<evidence type="ECO:0000256" key="8">
    <source>
        <dbReference type="SAM" id="MobiDB-lite"/>
    </source>
</evidence>
<keyword evidence="6" id="KW-0378">Hydrolase</keyword>
<dbReference type="InterPro" id="IPR007484">
    <property type="entry name" value="Peptidase_M28"/>
</dbReference>
<dbReference type="InterPro" id="IPR041756">
    <property type="entry name" value="M28_SGAP-like"/>
</dbReference>
<evidence type="ECO:0000259" key="11">
    <source>
        <dbReference type="Pfam" id="PF04389"/>
    </source>
</evidence>
<evidence type="ECO:0000256" key="2">
    <source>
        <dbReference type="ARBA" id="ARBA00022438"/>
    </source>
</evidence>
<feature type="domain" description="Peptidase M28" evidence="11">
    <location>
        <begin position="264"/>
        <end position="479"/>
    </location>
</feature>
<keyword evidence="7" id="KW-0862">Zinc</keyword>
<evidence type="ECO:0000256" key="6">
    <source>
        <dbReference type="ARBA" id="ARBA00022801"/>
    </source>
</evidence>
<accession>A0ABX1RCH2</accession>
<reference evidence="12 13" key="1">
    <citation type="submission" date="2020-04" db="EMBL/GenBank/DDBJ databases">
        <authorList>
            <person name="Klaysubun C."/>
            <person name="Duangmal K."/>
            <person name="Lipun K."/>
        </authorList>
    </citation>
    <scope>NUCLEOTIDE SEQUENCE [LARGE SCALE GENOMIC DNA]</scope>
    <source>
        <strain evidence="12 13">JCM 11839</strain>
    </source>
</reference>
<evidence type="ECO:0000256" key="5">
    <source>
        <dbReference type="ARBA" id="ARBA00022729"/>
    </source>
</evidence>
<dbReference type="Pfam" id="PF02225">
    <property type="entry name" value="PA"/>
    <property type="match status" value="1"/>
</dbReference>
<evidence type="ECO:0000256" key="1">
    <source>
        <dbReference type="ARBA" id="ARBA00005957"/>
    </source>
</evidence>
<feature type="compositionally biased region" description="Low complexity" evidence="8">
    <location>
        <begin position="495"/>
        <end position="505"/>
    </location>
</feature>
<protein>
    <submittedName>
        <fullName evidence="12">M28 family peptidase</fullName>
    </submittedName>
</protein>
<evidence type="ECO:0000256" key="4">
    <source>
        <dbReference type="ARBA" id="ARBA00022723"/>
    </source>
</evidence>
<dbReference type="Gene3D" id="3.50.30.30">
    <property type="match status" value="1"/>
</dbReference>
<organism evidence="12 13">
    <name type="scientific">Pseudonocardia xinjiangensis</name>
    <dbReference type="NCBI Taxonomy" id="75289"/>
    <lineage>
        <taxon>Bacteria</taxon>
        <taxon>Bacillati</taxon>
        <taxon>Actinomycetota</taxon>
        <taxon>Actinomycetes</taxon>
        <taxon>Pseudonocardiales</taxon>
        <taxon>Pseudonocardiaceae</taxon>
        <taxon>Pseudonocardia</taxon>
    </lineage>
</organism>
<feature type="region of interest" description="Disordered" evidence="8">
    <location>
        <begin position="495"/>
        <end position="521"/>
    </location>
</feature>
<proteinExistence type="inferred from homology"/>
<gene>
    <name evidence="12" type="ORF">HF577_10980</name>
</gene>
<evidence type="ECO:0000259" key="10">
    <source>
        <dbReference type="Pfam" id="PF02225"/>
    </source>
</evidence>
<feature type="domain" description="PA" evidence="10">
    <location>
        <begin position="147"/>
        <end position="244"/>
    </location>
</feature>